<accession>A0A1L7WSV7</accession>
<keyword evidence="1" id="KW-0732">Signal</keyword>
<sequence>MRFLLATSLLLTLALARPTPNPQMLSTKVGESNIWTQLEGAPILPRMAQMENVKVRPGGTEWTEAQGQPITVNPTTVLEGPVNTIRRMLDARWW</sequence>
<keyword evidence="3" id="KW-1185">Reference proteome</keyword>
<organism evidence="2 3">
    <name type="scientific">Phialocephala subalpina</name>
    <dbReference type="NCBI Taxonomy" id="576137"/>
    <lineage>
        <taxon>Eukaryota</taxon>
        <taxon>Fungi</taxon>
        <taxon>Dikarya</taxon>
        <taxon>Ascomycota</taxon>
        <taxon>Pezizomycotina</taxon>
        <taxon>Leotiomycetes</taxon>
        <taxon>Helotiales</taxon>
        <taxon>Mollisiaceae</taxon>
        <taxon>Phialocephala</taxon>
        <taxon>Phialocephala fortinii species complex</taxon>
    </lineage>
</organism>
<protein>
    <submittedName>
        <fullName evidence="2">Uncharacterized protein</fullName>
    </submittedName>
</protein>
<name>A0A1L7WSV7_9HELO</name>
<evidence type="ECO:0000313" key="2">
    <source>
        <dbReference type="EMBL" id="CZR55860.1"/>
    </source>
</evidence>
<feature type="chain" id="PRO_5012385891" evidence="1">
    <location>
        <begin position="17"/>
        <end position="94"/>
    </location>
</feature>
<dbReference type="EMBL" id="FJOG01000007">
    <property type="protein sequence ID" value="CZR55860.1"/>
    <property type="molecule type" value="Genomic_DNA"/>
</dbReference>
<reference evidence="2 3" key="1">
    <citation type="submission" date="2016-03" db="EMBL/GenBank/DDBJ databases">
        <authorList>
            <person name="Ploux O."/>
        </authorList>
    </citation>
    <scope>NUCLEOTIDE SEQUENCE [LARGE SCALE GENOMIC DNA]</scope>
    <source>
        <strain evidence="2 3">UAMH 11012</strain>
    </source>
</reference>
<dbReference type="OrthoDB" id="10408490at2759"/>
<evidence type="ECO:0000313" key="3">
    <source>
        <dbReference type="Proteomes" id="UP000184330"/>
    </source>
</evidence>
<dbReference type="Proteomes" id="UP000184330">
    <property type="component" value="Unassembled WGS sequence"/>
</dbReference>
<proteinExistence type="predicted"/>
<feature type="signal peptide" evidence="1">
    <location>
        <begin position="1"/>
        <end position="16"/>
    </location>
</feature>
<evidence type="ECO:0000256" key="1">
    <source>
        <dbReference type="SAM" id="SignalP"/>
    </source>
</evidence>
<dbReference type="AlphaFoldDB" id="A0A1L7WSV7"/>
<gene>
    <name evidence="2" type="ORF">PAC_05748</name>
</gene>